<evidence type="ECO:0000313" key="3">
    <source>
        <dbReference type="Proteomes" id="UP001301769"/>
    </source>
</evidence>
<keyword evidence="1" id="KW-0732">Signal</keyword>
<proteinExistence type="predicted"/>
<evidence type="ECO:0000256" key="1">
    <source>
        <dbReference type="SAM" id="SignalP"/>
    </source>
</evidence>
<dbReference type="PANTHER" id="PTHR35605">
    <property type="entry name" value="ECP2 EFFECTOR PROTEIN DOMAIN-CONTAINING PROTEIN-RELATED"/>
    <property type="match status" value="1"/>
</dbReference>
<evidence type="ECO:0000313" key="2">
    <source>
        <dbReference type="EMBL" id="KAK4210111.1"/>
    </source>
</evidence>
<organism evidence="2 3">
    <name type="scientific">Rhypophila decipiens</name>
    <dbReference type="NCBI Taxonomy" id="261697"/>
    <lineage>
        <taxon>Eukaryota</taxon>
        <taxon>Fungi</taxon>
        <taxon>Dikarya</taxon>
        <taxon>Ascomycota</taxon>
        <taxon>Pezizomycotina</taxon>
        <taxon>Sordariomycetes</taxon>
        <taxon>Sordariomycetidae</taxon>
        <taxon>Sordariales</taxon>
        <taxon>Naviculisporaceae</taxon>
        <taxon>Rhypophila</taxon>
    </lineage>
</organism>
<name>A0AAN7B2B2_9PEZI</name>
<keyword evidence="3" id="KW-1185">Reference proteome</keyword>
<dbReference type="PANTHER" id="PTHR35605:SF1">
    <property type="entry name" value="ECP2 EFFECTOR PROTEIN DOMAIN-CONTAINING PROTEIN-RELATED"/>
    <property type="match status" value="1"/>
</dbReference>
<reference evidence="2" key="2">
    <citation type="submission" date="2023-05" db="EMBL/GenBank/DDBJ databases">
        <authorList>
            <consortium name="Lawrence Berkeley National Laboratory"/>
            <person name="Steindorff A."/>
            <person name="Hensen N."/>
            <person name="Bonometti L."/>
            <person name="Westerberg I."/>
            <person name="Brannstrom I.O."/>
            <person name="Guillou S."/>
            <person name="Cros-Aarteil S."/>
            <person name="Calhoun S."/>
            <person name="Haridas S."/>
            <person name="Kuo A."/>
            <person name="Mondo S."/>
            <person name="Pangilinan J."/>
            <person name="Riley R."/>
            <person name="Labutti K."/>
            <person name="Andreopoulos B."/>
            <person name="Lipzen A."/>
            <person name="Chen C."/>
            <person name="Yanf M."/>
            <person name="Daum C."/>
            <person name="Ng V."/>
            <person name="Clum A."/>
            <person name="Ohm R."/>
            <person name="Martin F."/>
            <person name="Silar P."/>
            <person name="Natvig D."/>
            <person name="Lalanne C."/>
            <person name="Gautier V."/>
            <person name="Ament-Velasquez S.L."/>
            <person name="Kruys A."/>
            <person name="Hutchinson M.I."/>
            <person name="Powell A.J."/>
            <person name="Barry K."/>
            <person name="Miller A.N."/>
            <person name="Grigoriev I.V."/>
            <person name="Debuchy R."/>
            <person name="Gladieux P."/>
            <person name="Thoren M.H."/>
            <person name="Johannesson H."/>
        </authorList>
    </citation>
    <scope>NUCLEOTIDE SEQUENCE</scope>
    <source>
        <strain evidence="2">PSN293</strain>
    </source>
</reference>
<dbReference type="EMBL" id="MU858184">
    <property type="protein sequence ID" value="KAK4210111.1"/>
    <property type="molecule type" value="Genomic_DNA"/>
</dbReference>
<sequence>MLFVTFIVPFFVNHVLALEAPIPGYKVQEMTWKVDPFNNGTIVEITGTVQDVIAELYKINPQYLEHHFMVDDDSDKLTITHKQDNHVICNPRPGHWVHARYYPIQDGISYLRQIGGRPELSAGPGTCSRVSCSWKSAIWWCNDDDKPMSLDSFGDIADCAQEIVDICHKRDQWEFYVVGQNFNDGNWNCIVRGANC</sequence>
<feature type="signal peptide" evidence="1">
    <location>
        <begin position="1"/>
        <end position="17"/>
    </location>
</feature>
<feature type="chain" id="PRO_5042903097" evidence="1">
    <location>
        <begin position="18"/>
        <end position="196"/>
    </location>
</feature>
<comment type="caution">
    <text evidence="2">The sequence shown here is derived from an EMBL/GenBank/DDBJ whole genome shotgun (WGS) entry which is preliminary data.</text>
</comment>
<protein>
    <submittedName>
        <fullName evidence="2">Uncharacterized protein</fullName>
    </submittedName>
</protein>
<reference evidence="2" key="1">
    <citation type="journal article" date="2023" name="Mol. Phylogenet. Evol.">
        <title>Genome-scale phylogeny and comparative genomics of the fungal order Sordariales.</title>
        <authorList>
            <person name="Hensen N."/>
            <person name="Bonometti L."/>
            <person name="Westerberg I."/>
            <person name="Brannstrom I.O."/>
            <person name="Guillou S."/>
            <person name="Cros-Aarteil S."/>
            <person name="Calhoun S."/>
            <person name="Haridas S."/>
            <person name="Kuo A."/>
            <person name="Mondo S."/>
            <person name="Pangilinan J."/>
            <person name="Riley R."/>
            <person name="LaButti K."/>
            <person name="Andreopoulos B."/>
            <person name="Lipzen A."/>
            <person name="Chen C."/>
            <person name="Yan M."/>
            <person name="Daum C."/>
            <person name="Ng V."/>
            <person name="Clum A."/>
            <person name="Steindorff A."/>
            <person name="Ohm R.A."/>
            <person name="Martin F."/>
            <person name="Silar P."/>
            <person name="Natvig D.O."/>
            <person name="Lalanne C."/>
            <person name="Gautier V."/>
            <person name="Ament-Velasquez S.L."/>
            <person name="Kruys A."/>
            <person name="Hutchinson M.I."/>
            <person name="Powell A.J."/>
            <person name="Barry K."/>
            <person name="Miller A.N."/>
            <person name="Grigoriev I.V."/>
            <person name="Debuchy R."/>
            <person name="Gladieux P."/>
            <person name="Hiltunen Thoren M."/>
            <person name="Johannesson H."/>
        </authorList>
    </citation>
    <scope>NUCLEOTIDE SEQUENCE</scope>
    <source>
        <strain evidence="2">PSN293</strain>
    </source>
</reference>
<gene>
    <name evidence="2" type="ORF">QBC37DRAFT_293148</name>
</gene>
<dbReference type="Proteomes" id="UP001301769">
    <property type="component" value="Unassembled WGS sequence"/>
</dbReference>
<dbReference type="AlphaFoldDB" id="A0AAN7B2B2"/>
<accession>A0AAN7B2B2</accession>